<keyword evidence="1" id="KW-0812">Transmembrane</keyword>
<proteinExistence type="predicted"/>
<dbReference type="Proteomes" id="UP000178114">
    <property type="component" value="Unassembled WGS sequence"/>
</dbReference>
<accession>A0A1F5WZS2</accession>
<name>A0A1F5WZS2_9BACT</name>
<keyword evidence="1" id="KW-0472">Membrane</keyword>
<organism evidence="2 3">
    <name type="scientific">Candidatus Giovannonibacteria bacterium RIFCSPLOWO2_01_FULL_45_34</name>
    <dbReference type="NCBI Taxonomy" id="1798351"/>
    <lineage>
        <taxon>Bacteria</taxon>
        <taxon>Candidatus Giovannoniibacteriota</taxon>
    </lineage>
</organism>
<reference evidence="2 3" key="1">
    <citation type="journal article" date="2016" name="Nat. Commun.">
        <title>Thousands of microbial genomes shed light on interconnected biogeochemical processes in an aquifer system.</title>
        <authorList>
            <person name="Anantharaman K."/>
            <person name="Brown C.T."/>
            <person name="Hug L.A."/>
            <person name="Sharon I."/>
            <person name="Castelle C.J."/>
            <person name="Probst A.J."/>
            <person name="Thomas B.C."/>
            <person name="Singh A."/>
            <person name="Wilkins M.J."/>
            <person name="Karaoz U."/>
            <person name="Brodie E.L."/>
            <person name="Williams K.H."/>
            <person name="Hubbard S.S."/>
            <person name="Banfield J.F."/>
        </authorList>
    </citation>
    <scope>NUCLEOTIDE SEQUENCE [LARGE SCALE GENOMIC DNA]</scope>
</reference>
<comment type="caution">
    <text evidence="2">The sequence shown here is derived from an EMBL/GenBank/DDBJ whole genome shotgun (WGS) entry which is preliminary data.</text>
</comment>
<keyword evidence="1" id="KW-1133">Transmembrane helix</keyword>
<evidence type="ECO:0000313" key="3">
    <source>
        <dbReference type="Proteomes" id="UP000178114"/>
    </source>
</evidence>
<feature type="transmembrane region" description="Helical" evidence="1">
    <location>
        <begin position="21"/>
        <end position="40"/>
    </location>
</feature>
<gene>
    <name evidence="2" type="ORF">A2930_01145</name>
</gene>
<protein>
    <submittedName>
        <fullName evidence="2">Uncharacterized protein</fullName>
    </submittedName>
</protein>
<evidence type="ECO:0000313" key="2">
    <source>
        <dbReference type="EMBL" id="OGF81156.1"/>
    </source>
</evidence>
<sequence>MKGPLDYLEELQEKPEGTRRAFAVASVLVIMTVIVSLWFATFSISDSGNSVATAAGSSEDQPSPFTLFWNYAKDTISQVKDKISEAKTEVSKLQDGLATTTDSIATSTDSIATSTDSTATSTDIE</sequence>
<dbReference type="STRING" id="1798351.A2930_01145"/>
<evidence type="ECO:0000256" key="1">
    <source>
        <dbReference type="SAM" id="Phobius"/>
    </source>
</evidence>
<dbReference type="EMBL" id="MFID01000016">
    <property type="protein sequence ID" value="OGF81156.1"/>
    <property type="molecule type" value="Genomic_DNA"/>
</dbReference>
<dbReference type="AlphaFoldDB" id="A0A1F5WZS2"/>